<dbReference type="NCBIfam" id="TIGR04183">
    <property type="entry name" value="Por_Secre_tail"/>
    <property type="match status" value="1"/>
</dbReference>
<dbReference type="OrthoDB" id="1373043at2"/>
<evidence type="ECO:0000313" key="5">
    <source>
        <dbReference type="Proteomes" id="UP000289775"/>
    </source>
</evidence>
<feature type="chain" id="PRO_5018988451" description="Secretion system C-terminal sorting domain-containing protein" evidence="2">
    <location>
        <begin position="16"/>
        <end position="439"/>
    </location>
</feature>
<keyword evidence="5" id="KW-1185">Reference proteome</keyword>
<reference evidence="4 5" key="1">
    <citation type="submission" date="2014-12" db="EMBL/GenBank/DDBJ databases">
        <title>Genome sequence of Flavobacterium beibuense RSKm HC5.</title>
        <authorList>
            <person name="Kim J.F."/>
            <person name="Song J.Y."/>
            <person name="Kwak M.-J."/>
            <person name="Lee S.-W."/>
        </authorList>
    </citation>
    <scope>NUCLEOTIDE SEQUENCE [LARGE SCALE GENOMIC DNA]</scope>
    <source>
        <strain evidence="4 5">RSKm HC5</strain>
    </source>
</reference>
<dbReference type="Gene3D" id="2.60.40.10">
    <property type="entry name" value="Immunoglobulins"/>
    <property type="match status" value="1"/>
</dbReference>
<dbReference type="InterPro" id="IPR013783">
    <property type="entry name" value="Ig-like_fold"/>
</dbReference>
<dbReference type="InterPro" id="IPR026444">
    <property type="entry name" value="Secre_tail"/>
</dbReference>
<feature type="domain" description="Secretion system C-terminal sorting" evidence="3">
    <location>
        <begin position="369"/>
        <end position="431"/>
    </location>
</feature>
<organism evidence="4 5">
    <name type="scientific">Flavobacterium beibuense</name>
    <dbReference type="NCBI Taxonomy" id="657326"/>
    <lineage>
        <taxon>Bacteria</taxon>
        <taxon>Pseudomonadati</taxon>
        <taxon>Bacteroidota</taxon>
        <taxon>Flavobacteriia</taxon>
        <taxon>Flavobacteriales</taxon>
        <taxon>Flavobacteriaceae</taxon>
        <taxon>Flavobacterium</taxon>
    </lineage>
</organism>
<protein>
    <recommendedName>
        <fullName evidence="3">Secretion system C-terminal sorting domain-containing protein</fullName>
    </recommendedName>
</protein>
<feature type="signal peptide" evidence="2">
    <location>
        <begin position="1"/>
        <end position="15"/>
    </location>
</feature>
<evidence type="ECO:0000313" key="4">
    <source>
        <dbReference type="EMBL" id="RYJ41381.1"/>
    </source>
</evidence>
<dbReference type="EMBL" id="JUIW01000011">
    <property type="protein sequence ID" value="RYJ41381.1"/>
    <property type="molecule type" value="Genomic_DNA"/>
</dbReference>
<evidence type="ECO:0000256" key="2">
    <source>
        <dbReference type="SAM" id="SignalP"/>
    </source>
</evidence>
<dbReference type="Proteomes" id="UP000289775">
    <property type="component" value="Unassembled WGS sequence"/>
</dbReference>
<dbReference type="Pfam" id="PF18962">
    <property type="entry name" value="Por_Secre_tail"/>
    <property type="match status" value="1"/>
</dbReference>
<evidence type="ECO:0000259" key="3">
    <source>
        <dbReference type="Pfam" id="PF18962"/>
    </source>
</evidence>
<keyword evidence="1 2" id="KW-0732">Signal</keyword>
<gene>
    <name evidence="4" type="ORF">NU09_3124</name>
</gene>
<sequence length="439" mass="48369">MKKLLLLLLGSIAYAQPNMGTPNDLSACDDDLDSFTAFNLTLNNDPVLNGLDSNAYTVSYHETEMDAVYNLNAIVNPVSYTNLVSSTQTIYVRLTENADSSNYDVAYFTINVANAPVFSISDGTICVEYNTDEVIDGYTLDTSLNMQNYTFAWFKDGVIIDDANMSTYTATTEGHYEVMVTDAVNGCSTTEGADITISGPAALLGEGTLLSDSQNIVIPVNGYGEYNYGIDEGPMQAENYFTDLELGTHTGYVYDLNGCGTLTFEFEITIPNPPTGESEQYFTEGQTLADIEVEGENILWYANDIFTTDDAMDTNDEETPLPANTALANETIYYATQTINDSESFYRLPVKVYTTLSNQEQAFKNLTYYPNPVRNILTLSNANEISKVEAYNLLGQKVLAKDFSTTEAQVDISSLEAGIYLLKVTSQEKLTTTIRIQKQ</sequence>
<evidence type="ECO:0000256" key="1">
    <source>
        <dbReference type="ARBA" id="ARBA00022729"/>
    </source>
</evidence>
<dbReference type="AlphaFoldDB" id="A0A444W687"/>
<comment type="caution">
    <text evidence="4">The sequence shown here is derived from an EMBL/GenBank/DDBJ whole genome shotgun (WGS) entry which is preliminary data.</text>
</comment>
<proteinExistence type="predicted"/>
<name>A0A444W687_9FLAO</name>
<accession>A0A444W687</accession>
<dbReference type="RefSeq" id="WP_129752200.1">
    <property type="nucleotide sequence ID" value="NZ_JUIW01000011.1"/>
</dbReference>